<dbReference type="PANTHER" id="PTHR12651:SF1">
    <property type="entry name" value="26S PROTEASOME NON-ATPASE REGULATORY SUBUNIT 9"/>
    <property type="match status" value="1"/>
</dbReference>
<dbReference type="PANTHER" id="PTHR12651">
    <property type="entry name" value="26S PROTEASOME NON-ATPASE REGULATORY SUBUNIT 9"/>
    <property type="match status" value="1"/>
</dbReference>
<dbReference type="GO" id="GO:0005737">
    <property type="term" value="C:cytoplasm"/>
    <property type="evidence" value="ECO:0007669"/>
    <property type="project" value="TreeGrafter"/>
</dbReference>
<dbReference type="GO" id="GO:0070682">
    <property type="term" value="P:proteasome regulatory particle assembly"/>
    <property type="evidence" value="ECO:0007669"/>
    <property type="project" value="InterPro"/>
</dbReference>
<feature type="coiled-coil region" evidence="3">
    <location>
        <begin position="64"/>
        <end position="91"/>
    </location>
</feature>
<keyword evidence="1" id="KW-0143">Chaperone</keyword>
<dbReference type="AlphaFoldDB" id="A0A0W4ZCE0"/>
<dbReference type="InterPro" id="IPR040815">
    <property type="entry name" value="Nas2_N"/>
</dbReference>
<dbReference type="VEuPathDB" id="FungiDB:T552_03280"/>
<dbReference type="RefSeq" id="XP_018224590.1">
    <property type="nucleotide sequence ID" value="XM_018371789.1"/>
</dbReference>
<evidence type="ECO:0000256" key="2">
    <source>
        <dbReference type="ARBA" id="ARBA00068021"/>
    </source>
</evidence>
<comment type="caution">
    <text evidence="5">The sequence shown here is derived from an EMBL/GenBank/DDBJ whole genome shotgun (WGS) entry which is preliminary data.</text>
</comment>
<evidence type="ECO:0000256" key="3">
    <source>
        <dbReference type="SAM" id="Coils"/>
    </source>
</evidence>
<evidence type="ECO:0000313" key="6">
    <source>
        <dbReference type="Proteomes" id="UP000054454"/>
    </source>
</evidence>
<evidence type="ECO:0000313" key="5">
    <source>
        <dbReference type="EMBL" id="KTW26010.1"/>
    </source>
</evidence>
<dbReference type="OrthoDB" id="72325at2759"/>
<accession>A0A0W4ZCE0</accession>
<evidence type="ECO:0000256" key="1">
    <source>
        <dbReference type="ARBA" id="ARBA00023186"/>
    </source>
</evidence>
<dbReference type="GeneID" id="28937992"/>
<gene>
    <name evidence="5" type="ORF">T552_03280</name>
</gene>
<evidence type="ECO:0000259" key="4">
    <source>
        <dbReference type="Pfam" id="PF18265"/>
    </source>
</evidence>
<dbReference type="InterPro" id="IPR035269">
    <property type="entry name" value="PSMD9"/>
</dbReference>
<organism evidence="5 6">
    <name type="scientific">Pneumocystis carinii (strain B80)</name>
    <name type="common">Rat pneumocystis pneumonia agent</name>
    <name type="synonym">Pneumocystis carinii f. sp. carinii</name>
    <dbReference type="NCBI Taxonomy" id="1408658"/>
    <lineage>
        <taxon>Eukaryota</taxon>
        <taxon>Fungi</taxon>
        <taxon>Dikarya</taxon>
        <taxon>Ascomycota</taxon>
        <taxon>Taphrinomycotina</taxon>
        <taxon>Pneumocystomycetes</taxon>
        <taxon>Pneumocystaceae</taxon>
        <taxon>Pneumocystis</taxon>
    </lineage>
</organism>
<dbReference type="FunFam" id="2.30.42.10:FF:000107">
    <property type="entry name" value="26S proteasome non-ATPase regulatory subunit 9"/>
    <property type="match status" value="1"/>
</dbReference>
<dbReference type="Pfam" id="PF18265">
    <property type="entry name" value="Nas2_N"/>
    <property type="match status" value="1"/>
</dbReference>
<dbReference type="GO" id="GO:0005634">
    <property type="term" value="C:nucleus"/>
    <property type="evidence" value="ECO:0007669"/>
    <property type="project" value="TreeGrafter"/>
</dbReference>
<dbReference type="Proteomes" id="UP000054454">
    <property type="component" value="Unassembled WGS sequence"/>
</dbReference>
<dbReference type="InterPro" id="IPR036034">
    <property type="entry name" value="PDZ_sf"/>
</dbReference>
<keyword evidence="3" id="KW-0175">Coiled coil</keyword>
<keyword evidence="6" id="KW-1185">Reference proteome</keyword>
<sequence>MGILINTESSQIPAELKDILQRIDDIKQELQSLSQVLSQNNVNMETSLIDEEGFPRSDINIVEVRMARARINRLRNDYRELTDSMETILHDIHVLNGPSIVQEPIYRPFAKVNYIMHKSPAYLAGLHEGSILLGDLIKKFGTVHAGSHDTISAVSRLVQASENKEIEILVVRKIDSKETDINLVLIPQKDWGGGGSLGAYIVPINS</sequence>
<proteinExistence type="predicted"/>
<dbReference type="Gene3D" id="2.30.42.10">
    <property type="match status" value="1"/>
</dbReference>
<protein>
    <recommendedName>
        <fullName evidence="2">Probable 26S proteasome regulatory subunit p27</fullName>
    </recommendedName>
</protein>
<dbReference type="Gene3D" id="6.10.140.1710">
    <property type="match status" value="1"/>
</dbReference>
<dbReference type="EMBL" id="LFVZ01000015">
    <property type="protein sequence ID" value="KTW26010.1"/>
    <property type="molecule type" value="Genomic_DNA"/>
</dbReference>
<name>A0A0W4ZCE0_PNEC8</name>
<reference evidence="6" key="1">
    <citation type="journal article" date="2016" name="Nat. Commun.">
        <title>Genome analysis of three Pneumocystis species reveals adaptation mechanisms to life exclusively in mammalian hosts.</title>
        <authorList>
            <person name="Ma L."/>
            <person name="Chen Z."/>
            <person name="Huang D.W."/>
            <person name="Kutty G."/>
            <person name="Ishihara M."/>
            <person name="Wang H."/>
            <person name="Abouelleil A."/>
            <person name="Bishop L."/>
            <person name="Davey E."/>
            <person name="Deng R."/>
            <person name="Deng X."/>
            <person name="Fan L."/>
            <person name="Fantoni G."/>
            <person name="Fitzgerald M."/>
            <person name="Gogineni E."/>
            <person name="Goldberg J.M."/>
            <person name="Handley G."/>
            <person name="Hu X."/>
            <person name="Huber C."/>
            <person name="Jiao X."/>
            <person name="Jones K."/>
            <person name="Levin J.Z."/>
            <person name="Liu Y."/>
            <person name="Macdonald P."/>
            <person name="Melnikov A."/>
            <person name="Raley C."/>
            <person name="Sassi M."/>
            <person name="Sherman B.T."/>
            <person name="Song X."/>
            <person name="Sykes S."/>
            <person name="Tran B."/>
            <person name="Walsh L."/>
            <person name="Xia Y."/>
            <person name="Yang J."/>
            <person name="Young S."/>
            <person name="Zeng Q."/>
            <person name="Zheng X."/>
            <person name="Stephens R."/>
            <person name="Nusbaum C."/>
            <person name="Birren B.W."/>
            <person name="Azadi P."/>
            <person name="Lempicki R.A."/>
            <person name="Cuomo C.A."/>
            <person name="Kovacs J.A."/>
        </authorList>
    </citation>
    <scope>NUCLEOTIDE SEQUENCE [LARGE SCALE GENOMIC DNA]</scope>
    <source>
        <strain evidence="6">B80</strain>
    </source>
</reference>
<feature type="domain" description="Nas2 N-terminal" evidence="4">
    <location>
        <begin position="16"/>
        <end position="93"/>
    </location>
</feature>